<feature type="coiled-coil region" evidence="1">
    <location>
        <begin position="129"/>
        <end position="160"/>
    </location>
</feature>
<gene>
    <name evidence="3" type="ORF">Trichorick_01452</name>
</gene>
<keyword evidence="1" id="KW-0175">Coiled coil</keyword>
<evidence type="ECO:0000256" key="2">
    <source>
        <dbReference type="SAM" id="Phobius"/>
    </source>
</evidence>
<geneLocation type="plasmid" evidence="3 4">
    <name>unnamed1</name>
</geneLocation>
<protein>
    <recommendedName>
        <fullName evidence="5">Phage tail tape measure protein</fullName>
    </recommendedName>
</protein>
<feature type="transmembrane region" description="Helical" evidence="2">
    <location>
        <begin position="340"/>
        <end position="359"/>
    </location>
</feature>
<dbReference type="Proteomes" id="UP001326613">
    <property type="component" value="Plasmid unnamed1"/>
</dbReference>
<dbReference type="EMBL" id="CP112933">
    <property type="protein sequence ID" value="WPY01539.1"/>
    <property type="molecule type" value="Genomic_DNA"/>
</dbReference>
<evidence type="ECO:0000313" key="3">
    <source>
        <dbReference type="EMBL" id="WPY01539.1"/>
    </source>
</evidence>
<keyword evidence="4" id="KW-1185">Reference proteome</keyword>
<dbReference type="RefSeq" id="WP_323738931.1">
    <property type="nucleotide sequence ID" value="NZ_CP112933.1"/>
</dbReference>
<reference evidence="3 4" key="1">
    <citation type="submission" date="2022-10" db="EMBL/GenBank/DDBJ databases">
        <title>Host association and intracellularity evolved multiple times independently in the Rickettsiales.</title>
        <authorList>
            <person name="Castelli M."/>
            <person name="Nardi T."/>
            <person name="Gammuto L."/>
            <person name="Bellinzona G."/>
            <person name="Sabaneyeva E."/>
            <person name="Potekhin A."/>
            <person name="Serra V."/>
            <person name="Petroni G."/>
            <person name="Sassera D."/>
        </authorList>
    </citation>
    <scope>NUCLEOTIDE SEQUENCE [LARGE SCALE GENOMIC DNA]</scope>
    <source>
        <strain evidence="3 4">Kr 154-4</strain>
        <plasmid evidence="3 4">unnamed1</plasmid>
    </source>
</reference>
<proteinExistence type="predicted"/>
<accession>A0ABZ0UX79</accession>
<keyword evidence="2" id="KW-0812">Transmembrane</keyword>
<evidence type="ECO:0000256" key="1">
    <source>
        <dbReference type="SAM" id="Coils"/>
    </source>
</evidence>
<keyword evidence="2" id="KW-0472">Membrane</keyword>
<organism evidence="3 4">
    <name type="scientific">Candidatus Trichorickettsia mobilis</name>
    <dbReference type="NCBI Taxonomy" id="1346319"/>
    <lineage>
        <taxon>Bacteria</taxon>
        <taxon>Pseudomonadati</taxon>
        <taxon>Pseudomonadota</taxon>
        <taxon>Alphaproteobacteria</taxon>
        <taxon>Rickettsiales</taxon>
        <taxon>Rickettsiaceae</taxon>
        <taxon>Rickettsieae</taxon>
        <taxon>Candidatus Trichorickettsia</taxon>
    </lineage>
</organism>
<feature type="transmembrane region" description="Helical" evidence="2">
    <location>
        <begin position="314"/>
        <end position="335"/>
    </location>
</feature>
<keyword evidence="2" id="KW-1133">Transmembrane helix</keyword>
<sequence length="560" mass="62275">MIVRELVTKLSFALDKSGLNESFKGLQELTRKANNAQQSLKKTIGWTATGTSLNIDDTKQSNSTANVLREIIQKTQATLGAFGNSVAAALYPAKKQADFVETRFQKILAHKQEIHNLSVAERKEVNMLNAAEKQAMREVAAEKRKLDAEEKRRIKELNREKKKQNLISGLKTINQAASRSLLGIFGGATASLGFSYKEYKRYKEKRVEGLITKTSLTSDQIKQFDAFDKKFSAFKENINSIRNAFATALLPVLQPLIEQFNKWYGVNKKIVNAKIKEWAETLAKVFKKIWNVLVGYVIPAVSTVIKAFGGLENVVLALIGIKVAGWIANISSLFISLTSLIMGPLGPILLVVGGLWFLYDEIKVTMEGGESLIKHFAELPYIDWVIDKLSKLANAYMNVMHKARVFFHGEEAVKAADSRDLRKEIAEKIMNSRKREAFISATDKSGLLPILGSNRANLTTSMPQYDKNSSGLVQDFFANTISALKPKPYDLNKITDFLTTSMPYNKSNQVTNNVGGIKIIIQNQGTIDENSIPKVTDIIQQEVTKAISDTFVINKAGLVS</sequence>
<evidence type="ECO:0008006" key="5">
    <source>
        <dbReference type="Google" id="ProtNLM"/>
    </source>
</evidence>
<feature type="transmembrane region" description="Helical" evidence="2">
    <location>
        <begin position="289"/>
        <end position="308"/>
    </location>
</feature>
<evidence type="ECO:0000313" key="4">
    <source>
        <dbReference type="Proteomes" id="UP001326613"/>
    </source>
</evidence>
<name>A0ABZ0UX79_9RICK</name>
<keyword evidence="3" id="KW-0614">Plasmid</keyword>